<comment type="caution">
    <text evidence="1">The sequence shown here is derived from an EMBL/GenBank/DDBJ whole genome shotgun (WGS) entry which is preliminary data.</text>
</comment>
<proteinExistence type="predicted"/>
<dbReference type="InterPro" id="IPR043502">
    <property type="entry name" value="DNA/RNA_pol_sf"/>
</dbReference>
<reference evidence="1 2" key="1">
    <citation type="submission" date="2019-05" db="EMBL/GenBank/DDBJ databases">
        <title>Mikania micrantha, genome provides insights into the molecular mechanism of rapid growth.</title>
        <authorList>
            <person name="Liu B."/>
        </authorList>
    </citation>
    <scope>NUCLEOTIDE SEQUENCE [LARGE SCALE GENOMIC DNA]</scope>
    <source>
        <strain evidence="1">NLD-2019</strain>
        <tissue evidence="1">Leaf</tissue>
    </source>
</reference>
<evidence type="ECO:0000313" key="2">
    <source>
        <dbReference type="Proteomes" id="UP000326396"/>
    </source>
</evidence>
<organism evidence="1 2">
    <name type="scientific">Mikania micrantha</name>
    <name type="common">bitter vine</name>
    <dbReference type="NCBI Taxonomy" id="192012"/>
    <lineage>
        <taxon>Eukaryota</taxon>
        <taxon>Viridiplantae</taxon>
        <taxon>Streptophyta</taxon>
        <taxon>Embryophyta</taxon>
        <taxon>Tracheophyta</taxon>
        <taxon>Spermatophyta</taxon>
        <taxon>Magnoliopsida</taxon>
        <taxon>eudicotyledons</taxon>
        <taxon>Gunneridae</taxon>
        <taxon>Pentapetalae</taxon>
        <taxon>asterids</taxon>
        <taxon>campanulids</taxon>
        <taxon>Asterales</taxon>
        <taxon>Asteraceae</taxon>
        <taxon>Asteroideae</taxon>
        <taxon>Heliantheae alliance</taxon>
        <taxon>Eupatorieae</taxon>
        <taxon>Mikania</taxon>
    </lineage>
</organism>
<dbReference type="PANTHER" id="PTHR11439:SF450">
    <property type="entry name" value="REVERSE TRANSCRIPTASE TY1_COPIA-TYPE DOMAIN-CONTAINING PROTEIN"/>
    <property type="match status" value="1"/>
</dbReference>
<evidence type="ECO:0008006" key="3">
    <source>
        <dbReference type="Google" id="ProtNLM"/>
    </source>
</evidence>
<protein>
    <recommendedName>
        <fullName evidence="3">Reverse transcriptase Ty1/copia-type domain-containing protein</fullName>
    </recommendedName>
</protein>
<accession>A0A5N6P9G7</accession>
<dbReference type="SUPFAM" id="SSF56672">
    <property type="entry name" value="DNA/RNA polymerases"/>
    <property type="match status" value="1"/>
</dbReference>
<sequence>MSRPDITFAVNKVCQFMHSPTENHWSAVKRILRYLQDTSNYGLLIQHQSTSVLRASTASCSSLTAFSDADWAGCPDDRRSTGGFAIYLGSNLISWCARKQRTVSRSSTESEYKALADTVTELTWLEALLQELNVSMASTPVLWCDNLGATYLSANPVFHARTKHVEIDFHFVREKVAQKKLSVQFIKTDDQIADVFTKPLSSQRFMFLRSKLQVAPRP</sequence>
<dbReference type="Proteomes" id="UP000326396">
    <property type="component" value="Linkage Group LG14"/>
</dbReference>
<gene>
    <name evidence="1" type="ORF">E3N88_13377</name>
</gene>
<dbReference type="EMBL" id="SZYD01000006">
    <property type="protein sequence ID" value="KAD5961904.1"/>
    <property type="molecule type" value="Genomic_DNA"/>
</dbReference>
<dbReference type="OrthoDB" id="414945at2759"/>
<dbReference type="CDD" id="cd09272">
    <property type="entry name" value="RNase_HI_RT_Ty1"/>
    <property type="match status" value="1"/>
</dbReference>
<dbReference type="PANTHER" id="PTHR11439">
    <property type="entry name" value="GAG-POL-RELATED RETROTRANSPOSON"/>
    <property type="match status" value="1"/>
</dbReference>
<name>A0A5N6P9G7_9ASTR</name>
<keyword evidence="2" id="KW-1185">Reference proteome</keyword>
<evidence type="ECO:0000313" key="1">
    <source>
        <dbReference type="EMBL" id="KAD5961904.1"/>
    </source>
</evidence>
<dbReference type="AlphaFoldDB" id="A0A5N6P9G7"/>